<dbReference type="AlphaFoldDB" id="A0A9D9GU26"/>
<accession>A0A9D9GU26</accession>
<evidence type="ECO:0000313" key="1">
    <source>
        <dbReference type="EMBL" id="MBO8427280.1"/>
    </source>
</evidence>
<name>A0A9D9GU26_9BACL</name>
<dbReference type="EMBL" id="JADIMY010000038">
    <property type="protein sequence ID" value="MBO8427280.1"/>
    <property type="molecule type" value="Genomic_DNA"/>
</dbReference>
<proteinExistence type="predicted"/>
<organism evidence="1 2">
    <name type="scientific">Candidatus Onthovivens merdipullorum</name>
    <dbReference type="NCBI Taxonomy" id="2840889"/>
    <lineage>
        <taxon>Bacteria</taxon>
        <taxon>Bacillati</taxon>
        <taxon>Bacillota</taxon>
        <taxon>Bacilli</taxon>
        <taxon>Bacillales</taxon>
        <taxon>Candidatus Onthovivens</taxon>
    </lineage>
</organism>
<sequence length="101" mass="11796">MNLIKLDFSKDFDFSLKDIPLKVYFNNEVIIFLEYEKYTGPITLQYLPNGGIQSLFHGYLIIKVNNGFLKVKKLIYKNITFSSINFIKEVGEINLINQILK</sequence>
<reference evidence="1" key="1">
    <citation type="submission" date="2020-10" db="EMBL/GenBank/DDBJ databases">
        <authorList>
            <person name="Gilroy R."/>
        </authorList>
    </citation>
    <scope>NUCLEOTIDE SEQUENCE</scope>
    <source>
        <strain evidence="1">11159</strain>
    </source>
</reference>
<protein>
    <submittedName>
        <fullName evidence="1">Uncharacterized protein</fullName>
    </submittedName>
</protein>
<gene>
    <name evidence="1" type="ORF">IAC58_01810</name>
</gene>
<dbReference type="Proteomes" id="UP000823613">
    <property type="component" value="Unassembled WGS sequence"/>
</dbReference>
<evidence type="ECO:0000313" key="2">
    <source>
        <dbReference type="Proteomes" id="UP000823613"/>
    </source>
</evidence>
<comment type="caution">
    <text evidence="1">The sequence shown here is derived from an EMBL/GenBank/DDBJ whole genome shotgun (WGS) entry which is preliminary data.</text>
</comment>
<reference evidence="1" key="2">
    <citation type="journal article" date="2021" name="PeerJ">
        <title>Extensive microbial diversity within the chicken gut microbiome revealed by metagenomics and culture.</title>
        <authorList>
            <person name="Gilroy R."/>
            <person name="Ravi A."/>
            <person name="Getino M."/>
            <person name="Pursley I."/>
            <person name="Horton D.L."/>
            <person name="Alikhan N.F."/>
            <person name="Baker D."/>
            <person name="Gharbi K."/>
            <person name="Hall N."/>
            <person name="Watson M."/>
            <person name="Adriaenssens E.M."/>
            <person name="Foster-Nyarko E."/>
            <person name="Jarju S."/>
            <person name="Secka A."/>
            <person name="Antonio M."/>
            <person name="Oren A."/>
            <person name="Chaudhuri R.R."/>
            <person name="La Ragione R."/>
            <person name="Hildebrand F."/>
            <person name="Pallen M.J."/>
        </authorList>
    </citation>
    <scope>NUCLEOTIDE SEQUENCE</scope>
    <source>
        <strain evidence="1">11159</strain>
    </source>
</reference>